<dbReference type="Proteomes" id="UP001610563">
    <property type="component" value="Unassembled WGS sequence"/>
</dbReference>
<feature type="compositionally biased region" description="Low complexity" evidence="1">
    <location>
        <begin position="152"/>
        <end position="163"/>
    </location>
</feature>
<feature type="compositionally biased region" description="Polar residues" evidence="1">
    <location>
        <begin position="37"/>
        <end position="50"/>
    </location>
</feature>
<accession>A0ABR4FKZ0</accession>
<name>A0ABR4FKZ0_9EURO</name>
<feature type="compositionally biased region" description="Basic residues" evidence="1">
    <location>
        <begin position="1"/>
        <end position="16"/>
    </location>
</feature>
<protein>
    <submittedName>
        <fullName evidence="2">Uncharacterized protein</fullName>
    </submittedName>
</protein>
<reference evidence="2 3" key="1">
    <citation type="submission" date="2024-07" db="EMBL/GenBank/DDBJ databases">
        <title>Section-level genome sequencing and comparative genomics of Aspergillus sections Usti and Cavernicolus.</title>
        <authorList>
            <consortium name="Lawrence Berkeley National Laboratory"/>
            <person name="Nybo J.L."/>
            <person name="Vesth T.C."/>
            <person name="Theobald S."/>
            <person name="Frisvad J.C."/>
            <person name="Larsen T.O."/>
            <person name="Kjaerboelling I."/>
            <person name="Rothschild-Mancinelli K."/>
            <person name="Lyhne E.K."/>
            <person name="Kogle M.E."/>
            <person name="Barry K."/>
            <person name="Clum A."/>
            <person name="Na H."/>
            <person name="Ledsgaard L."/>
            <person name="Lin J."/>
            <person name="Lipzen A."/>
            <person name="Kuo A."/>
            <person name="Riley R."/>
            <person name="Mondo S."/>
            <person name="Labutti K."/>
            <person name="Haridas S."/>
            <person name="Pangalinan J."/>
            <person name="Salamov A.A."/>
            <person name="Simmons B.A."/>
            <person name="Magnuson J.K."/>
            <person name="Chen J."/>
            <person name="Drula E."/>
            <person name="Henrissat B."/>
            <person name="Wiebenga A."/>
            <person name="Lubbers R.J."/>
            <person name="Gomes A.C."/>
            <person name="Makela M.R."/>
            <person name="Stajich J."/>
            <person name="Grigoriev I.V."/>
            <person name="Mortensen U.H."/>
            <person name="De Vries R.P."/>
            <person name="Baker S.E."/>
            <person name="Andersen M.R."/>
        </authorList>
    </citation>
    <scope>NUCLEOTIDE SEQUENCE [LARGE SCALE GENOMIC DNA]</scope>
    <source>
        <strain evidence="2 3">CBS 209.92</strain>
    </source>
</reference>
<feature type="compositionally biased region" description="Basic and acidic residues" evidence="1">
    <location>
        <begin position="22"/>
        <end position="35"/>
    </location>
</feature>
<dbReference type="EMBL" id="JBFTWV010000204">
    <property type="protein sequence ID" value="KAL2783924.1"/>
    <property type="molecule type" value="Genomic_DNA"/>
</dbReference>
<keyword evidence="3" id="KW-1185">Reference proteome</keyword>
<comment type="caution">
    <text evidence="2">The sequence shown here is derived from an EMBL/GenBank/DDBJ whole genome shotgun (WGS) entry which is preliminary data.</text>
</comment>
<sequence>MPSKSRRKRKDMKKRGSLSPQQRHEAPDPAREPRDSPTPSVISEQDSVQPTDAEPPSERSGAPSTTNSGTGAGESAQNVQRIRLPTAPSTTDAGSDLSENAQNNPYTNSLAAPSTTGVGPNTGDSTQNATPTESPDASESPDTSETTQDAAPTSSPTTRTSPSDDGAYLSDLIEQLSSAQKSGEHCRLEDCRHEVLRKALYALQVVPFLGDCARTVYGSLWAAQKALDYTPLDSSALYKELMDSKYEEWIDDDGPRKPTPKVGPIRKMYLCVNWINKNRPEIELTHKLVYLCPKKYTRRNSRFHSKLGADSVEGNAEKIEGVFDRDLNRVEQLVGTHDAHRLEEVVSILNVARRVKASFFRYQRKYKFGPPAPAASRGTCKLSSPASAPRRRRLNEPWRNPKASSICLAPKPDGA</sequence>
<proteinExistence type="predicted"/>
<evidence type="ECO:0000256" key="1">
    <source>
        <dbReference type="SAM" id="MobiDB-lite"/>
    </source>
</evidence>
<feature type="compositionally biased region" description="Polar residues" evidence="1">
    <location>
        <begin position="87"/>
        <end position="151"/>
    </location>
</feature>
<feature type="compositionally biased region" description="Polar residues" evidence="1">
    <location>
        <begin position="62"/>
        <end position="80"/>
    </location>
</feature>
<evidence type="ECO:0000313" key="3">
    <source>
        <dbReference type="Proteomes" id="UP001610563"/>
    </source>
</evidence>
<feature type="region of interest" description="Disordered" evidence="1">
    <location>
        <begin position="370"/>
        <end position="415"/>
    </location>
</feature>
<gene>
    <name evidence="2" type="ORF">BJX66DRAFT_344521</name>
</gene>
<organism evidence="2 3">
    <name type="scientific">Aspergillus keveii</name>
    <dbReference type="NCBI Taxonomy" id="714993"/>
    <lineage>
        <taxon>Eukaryota</taxon>
        <taxon>Fungi</taxon>
        <taxon>Dikarya</taxon>
        <taxon>Ascomycota</taxon>
        <taxon>Pezizomycotina</taxon>
        <taxon>Eurotiomycetes</taxon>
        <taxon>Eurotiomycetidae</taxon>
        <taxon>Eurotiales</taxon>
        <taxon>Aspergillaceae</taxon>
        <taxon>Aspergillus</taxon>
        <taxon>Aspergillus subgen. Nidulantes</taxon>
    </lineage>
</organism>
<feature type="region of interest" description="Disordered" evidence="1">
    <location>
        <begin position="1"/>
        <end position="167"/>
    </location>
</feature>
<evidence type="ECO:0000313" key="2">
    <source>
        <dbReference type="EMBL" id="KAL2783924.1"/>
    </source>
</evidence>